<evidence type="ECO:0000313" key="2">
    <source>
        <dbReference type="Proteomes" id="UP000828390"/>
    </source>
</evidence>
<evidence type="ECO:0000313" key="1">
    <source>
        <dbReference type="EMBL" id="KAH3724846.1"/>
    </source>
</evidence>
<protein>
    <submittedName>
        <fullName evidence="1">Uncharacterized protein</fullName>
    </submittedName>
</protein>
<name>A0A9D4CHN4_DREPO</name>
<dbReference type="EMBL" id="JAIWYP010000012">
    <property type="protein sequence ID" value="KAH3724846.1"/>
    <property type="molecule type" value="Genomic_DNA"/>
</dbReference>
<dbReference type="Proteomes" id="UP000828390">
    <property type="component" value="Unassembled WGS sequence"/>
</dbReference>
<reference evidence="1" key="2">
    <citation type="submission" date="2020-11" db="EMBL/GenBank/DDBJ databases">
        <authorList>
            <person name="McCartney M.A."/>
            <person name="Auch B."/>
            <person name="Kono T."/>
            <person name="Mallez S."/>
            <person name="Becker A."/>
            <person name="Gohl D.M."/>
            <person name="Silverstein K.A.T."/>
            <person name="Koren S."/>
            <person name="Bechman K.B."/>
            <person name="Herman A."/>
            <person name="Abrahante J.E."/>
            <person name="Garbe J."/>
        </authorList>
    </citation>
    <scope>NUCLEOTIDE SEQUENCE</scope>
    <source>
        <strain evidence="1">Duluth1</strain>
        <tissue evidence="1">Whole animal</tissue>
    </source>
</reference>
<reference evidence="1" key="1">
    <citation type="journal article" date="2019" name="bioRxiv">
        <title>The Genome of the Zebra Mussel, Dreissena polymorpha: A Resource for Invasive Species Research.</title>
        <authorList>
            <person name="McCartney M.A."/>
            <person name="Auch B."/>
            <person name="Kono T."/>
            <person name="Mallez S."/>
            <person name="Zhang Y."/>
            <person name="Obille A."/>
            <person name="Becker A."/>
            <person name="Abrahante J.E."/>
            <person name="Garbe J."/>
            <person name="Badalamenti J.P."/>
            <person name="Herman A."/>
            <person name="Mangelson H."/>
            <person name="Liachko I."/>
            <person name="Sullivan S."/>
            <person name="Sone E.D."/>
            <person name="Koren S."/>
            <person name="Silverstein K.A.T."/>
            <person name="Beckman K.B."/>
            <person name="Gohl D.M."/>
        </authorList>
    </citation>
    <scope>NUCLEOTIDE SEQUENCE</scope>
    <source>
        <strain evidence="1">Duluth1</strain>
        <tissue evidence="1">Whole animal</tissue>
    </source>
</reference>
<proteinExistence type="predicted"/>
<sequence length="166" mass="18225">MESRLSCASSTTLASIRASTARALKKLHVHHGNAGGHLSELGRAPTWHAYNMGTGSELSRQAIKSEPTRIRPTYPFPSLHLIQQGGDSGDELEEEMAYAGRTREKLVWVDALNKWVPEKQPSMVTTFVTAIHRGTAWNAVVLPWKIAVTSSIKYVDKNSSMGIIGQ</sequence>
<dbReference type="AlphaFoldDB" id="A0A9D4CHN4"/>
<accession>A0A9D4CHN4</accession>
<organism evidence="1 2">
    <name type="scientific">Dreissena polymorpha</name>
    <name type="common">Zebra mussel</name>
    <name type="synonym">Mytilus polymorpha</name>
    <dbReference type="NCBI Taxonomy" id="45954"/>
    <lineage>
        <taxon>Eukaryota</taxon>
        <taxon>Metazoa</taxon>
        <taxon>Spiralia</taxon>
        <taxon>Lophotrochozoa</taxon>
        <taxon>Mollusca</taxon>
        <taxon>Bivalvia</taxon>
        <taxon>Autobranchia</taxon>
        <taxon>Heteroconchia</taxon>
        <taxon>Euheterodonta</taxon>
        <taxon>Imparidentia</taxon>
        <taxon>Neoheterodontei</taxon>
        <taxon>Myida</taxon>
        <taxon>Dreissenoidea</taxon>
        <taxon>Dreissenidae</taxon>
        <taxon>Dreissena</taxon>
    </lineage>
</organism>
<comment type="caution">
    <text evidence="1">The sequence shown here is derived from an EMBL/GenBank/DDBJ whole genome shotgun (WGS) entry which is preliminary data.</text>
</comment>
<keyword evidence="2" id="KW-1185">Reference proteome</keyword>
<gene>
    <name evidence="1" type="ORF">DPMN_050673</name>
</gene>